<dbReference type="GO" id="GO:0006260">
    <property type="term" value="P:DNA replication"/>
    <property type="evidence" value="ECO:0007669"/>
    <property type="project" value="UniProtKB-KW"/>
</dbReference>
<dbReference type="SMART" id="SM01161">
    <property type="entry name" value="DUF1767"/>
    <property type="match status" value="1"/>
</dbReference>
<dbReference type="GO" id="GO:0016604">
    <property type="term" value="C:nuclear body"/>
    <property type="evidence" value="ECO:0007669"/>
    <property type="project" value="TreeGrafter"/>
</dbReference>
<dbReference type="Proteomes" id="UP001162156">
    <property type="component" value="Unassembled WGS sequence"/>
</dbReference>
<feature type="region of interest" description="Disordered" evidence="7">
    <location>
        <begin position="274"/>
        <end position="293"/>
    </location>
</feature>
<name>A0AAV8XN15_9CUCU</name>
<dbReference type="InterPro" id="IPR013894">
    <property type="entry name" value="RMI1_OB"/>
</dbReference>
<keyword evidence="12" id="KW-1185">Reference proteome</keyword>
<dbReference type="GO" id="GO:0000166">
    <property type="term" value="F:nucleotide binding"/>
    <property type="evidence" value="ECO:0007669"/>
    <property type="project" value="InterPro"/>
</dbReference>
<evidence type="ECO:0000256" key="5">
    <source>
        <dbReference type="ARBA" id="ARBA00023242"/>
    </source>
</evidence>
<dbReference type="GO" id="GO:0031422">
    <property type="term" value="C:RecQ family helicase-topoisomerase III complex"/>
    <property type="evidence" value="ECO:0007669"/>
    <property type="project" value="TreeGrafter"/>
</dbReference>
<dbReference type="PANTHER" id="PTHR14790:SF15">
    <property type="entry name" value="RECQ-MEDIATED GENOME INSTABILITY PROTEIN 1"/>
    <property type="match status" value="1"/>
</dbReference>
<evidence type="ECO:0000256" key="1">
    <source>
        <dbReference type="ARBA" id="ARBA00004123"/>
    </source>
</evidence>
<proteinExistence type="inferred from homology"/>
<dbReference type="AlphaFoldDB" id="A0AAV8XN15"/>
<keyword evidence="5" id="KW-0539">Nucleus</keyword>
<feature type="domain" description="RecQ mediated genome instability protein 1 OB-fold" evidence="8">
    <location>
        <begin position="80"/>
        <end position="160"/>
    </location>
</feature>
<dbReference type="Pfam" id="PF08585">
    <property type="entry name" value="RMI1_N_C"/>
    <property type="match status" value="1"/>
</dbReference>
<evidence type="ECO:0000256" key="7">
    <source>
        <dbReference type="SAM" id="MobiDB-lite"/>
    </source>
</evidence>
<dbReference type="InterPro" id="IPR044881">
    <property type="entry name" value="RMI1_N_N_sf"/>
</dbReference>
<feature type="domain" description="RMI1 N-terminal" evidence="10">
    <location>
        <begin position="20"/>
        <end position="63"/>
    </location>
</feature>
<dbReference type="InterPro" id="IPR049363">
    <property type="entry name" value="RMI1_N"/>
</dbReference>
<comment type="subcellular location">
    <subcellularLocation>
        <location evidence="1">Nucleus</location>
    </subcellularLocation>
</comment>
<dbReference type="EMBL" id="JANEYF010003029">
    <property type="protein sequence ID" value="KAJ8939987.1"/>
    <property type="molecule type" value="Genomic_DNA"/>
</dbReference>
<sequence>MVVMDEISNIRNFFESHQVRLSSVWLESCVNWCKEENLPVNYTIKDLQLKVYEQWLLLDLRDVEVPCLPPEISNKKQDTLNDQEVESSKRALLLTLTDGVQEVEAMEYKPIPCLNLNLTPGIKIRLIGPISIRRGRLMLQNQNVKVLGGEVEDLIISNAAENILAKILKLPLNPKPQVIEETLLNANKDMFDDTGAAINRIIPQCQNNLITKGVIQPPVVNRNNQQNQQAIGNGSSTSITKPVRQIQNNAIGISDEEEMKLAEEMEILMEMEKEFEEPRAKRRKSDSRTPDMFDDMDVDDYDFSKIDIPDTIIKTNKDTNKTPVVKETNIQKISSPINIDLSASLEQDNEVFENLDIESHLDKIDDKVNKVHETEFSTPQKRAILEKKLTPPKSVILTIEKLLKNIPNISNGKFKIKAKFKSIVEKLTVADDEFYLVIKVEDDSGDITVRIHSDVVTDLAEYCPIALLSLKSSIEENNKESQQKVLEVSQ</sequence>
<dbReference type="Pfam" id="PF21000">
    <property type="entry name" value="RMI1_N_N"/>
    <property type="match status" value="1"/>
</dbReference>
<feature type="domain" description="RecQ-mediated genome instability protein 1 C-terminal OB-fold" evidence="9">
    <location>
        <begin position="398"/>
        <end position="484"/>
    </location>
</feature>
<organism evidence="11 12">
    <name type="scientific">Rhamnusium bicolor</name>
    <dbReference type="NCBI Taxonomy" id="1586634"/>
    <lineage>
        <taxon>Eukaryota</taxon>
        <taxon>Metazoa</taxon>
        <taxon>Ecdysozoa</taxon>
        <taxon>Arthropoda</taxon>
        <taxon>Hexapoda</taxon>
        <taxon>Insecta</taxon>
        <taxon>Pterygota</taxon>
        <taxon>Neoptera</taxon>
        <taxon>Endopterygota</taxon>
        <taxon>Coleoptera</taxon>
        <taxon>Polyphaga</taxon>
        <taxon>Cucujiformia</taxon>
        <taxon>Chrysomeloidea</taxon>
        <taxon>Cerambycidae</taxon>
        <taxon>Lepturinae</taxon>
        <taxon>Rhagiini</taxon>
        <taxon>Rhamnusium</taxon>
    </lineage>
</organism>
<gene>
    <name evidence="11" type="ORF">NQ314_010927</name>
</gene>
<evidence type="ECO:0000256" key="3">
    <source>
        <dbReference type="ARBA" id="ARBA00018987"/>
    </source>
</evidence>
<evidence type="ECO:0000256" key="6">
    <source>
        <dbReference type="ARBA" id="ARBA00024977"/>
    </source>
</evidence>
<evidence type="ECO:0000313" key="11">
    <source>
        <dbReference type="EMBL" id="KAJ8939987.1"/>
    </source>
</evidence>
<dbReference type="Pfam" id="PF16099">
    <property type="entry name" value="RMI1_C"/>
    <property type="match status" value="1"/>
</dbReference>
<dbReference type="InterPro" id="IPR042470">
    <property type="entry name" value="RMI1_N_C_sf"/>
</dbReference>
<comment type="caution">
    <text evidence="11">The sequence shown here is derived from an EMBL/GenBank/DDBJ whole genome shotgun (WGS) entry which is preliminary data.</text>
</comment>
<evidence type="ECO:0000313" key="12">
    <source>
        <dbReference type="Proteomes" id="UP001162156"/>
    </source>
</evidence>
<evidence type="ECO:0000259" key="9">
    <source>
        <dbReference type="Pfam" id="PF16099"/>
    </source>
</evidence>
<evidence type="ECO:0000256" key="4">
    <source>
        <dbReference type="ARBA" id="ARBA00022705"/>
    </source>
</evidence>
<dbReference type="GO" id="GO:0000724">
    <property type="term" value="P:double-strand break repair via homologous recombination"/>
    <property type="evidence" value="ECO:0007669"/>
    <property type="project" value="TreeGrafter"/>
</dbReference>
<reference evidence="11" key="1">
    <citation type="journal article" date="2023" name="Insect Mol. Biol.">
        <title>Genome sequencing provides insights into the evolution of gene families encoding plant cell wall-degrading enzymes in longhorned beetles.</title>
        <authorList>
            <person name="Shin N.R."/>
            <person name="Okamura Y."/>
            <person name="Kirsch R."/>
            <person name="Pauchet Y."/>
        </authorList>
    </citation>
    <scope>NUCLEOTIDE SEQUENCE</scope>
    <source>
        <strain evidence="11">RBIC_L_NR</strain>
    </source>
</reference>
<comment type="function">
    <text evidence="6">Essential component of the RMI complex, a complex that plays an important role in the processing of homologous recombination intermediates to limit DNA crossover formation in cells. Promotes TOP3A binding to double Holliday junctions (DHJ) and hence stimulates TOP3A-mediated dissolution. Required for BLM phosphorylation during mitosis. Within the BLM complex, required for BLM and TOP3A stability.</text>
</comment>
<dbReference type="PANTHER" id="PTHR14790">
    <property type="entry name" value="RECQ-MEDIATED GENOME INSTABILITY PROTEIN 1 RMI1"/>
    <property type="match status" value="1"/>
</dbReference>
<keyword evidence="4" id="KW-0235">DNA replication</keyword>
<dbReference type="GO" id="GO:0000712">
    <property type="term" value="P:resolution of meiotic recombination intermediates"/>
    <property type="evidence" value="ECO:0007669"/>
    <property type="project" value="TreeGrafter"/>
</dbReference>
<dbReference type="Gene3D" id="1.10.8.1020">
    <property type="entry name" value="RecQ-mediated genome instability protein 1, N-terminal domain"/>
    <property type="match status" value="1"/>
</dbReference>
<dbReference type="InterPro" id="IPR032199">
    <property type="entry name" value="RMI1_C"/>
</dbReference>
<evidence type="ECO:0000259" key="8">
    <source>
        <dbReference type="Pfam" id="PF08585"/>
    </source>
</evidence>
<evidence type="ECO:0000256" key="2">
    <source>
        <dbReference type="ARBA" id="ARBA00006395"/>
    </source>
</evidence>
<dbReference type="Gene3D" id="2.40.50.770">
    <property type="entry name" value="RecQ-mediated genome instability protein Rmi1, C-terminal domain"/>
    <property type="match status" value="1"/>
</dbReference>
<comment type="similarity">
    <text evidence="2">Belongs to the RMI1 family.</text>
</comment>
<accession>A0AAV8XN15</accession>
<protein>
    <recommendedName>
        <fullName evidence="3">RecQ-mediated genome instability protein 1</fullName>
    </recommendedName>
</protein>
<evidence type="ECO:0000259" key="10">
    <source>
        <dbReference type="Pfam" id="PF21000"/>
    </source>
</evidence>